<name>A0A7L4ZF53_9FLAO</name>
<evidence type="ECO:0008006" key="3">
    <source>
        <dbReference type="Google" id="ProtNLM"/>
    </source>
</evidence>
<dbReference type="Proteomes" id="UP000464657">
    <property type="component" value="Chromosome"/>
</dbReference>
<dbReference type="AlphaFoldDB" id="A0A7L4ZF53"/>
<reference evidence="1 2" key="1">
    <citation type="journal article" date="2013" name="Int. J. Syst. Evol. Microbiol.">
        <title>Kordia antarctica sp. nov., isolated from Antarctic seawater.</title>
        <authorList>
            <person name="Baek K."/>
            <person name="Choi A."/>
            <person name="Kang I."/>
            <person name="Lee K."/>
            <person name="Cho J.C."/>
        </authorList>
    </citation>
    <scope>NUCLEOTIDE SEQUENCE [LARGE SCALE GENOMIC DNA]</scope>
    <source>
        <strain evidence="1 2">IMCC3317</strain>
    </source>
</reference>
<dbReference type="EMBL" id="CP019288">
    <property type="protein sequence ID" value="QHI34846.1"/>
    <property type="molecule type" value="Genomic_DNA"/>
</dbReference>
<keyword evidence="2" id="KW-1185">Reference proteome</keyword>
<dbReference type="KEGG" id="kan:IMCC3317_01910"/>
<evidence type="ECO:0000313" key="2">
    <source>
        <dbReference type="Proteomes" id="UP000464657"/>
    </source>
</evidence>
<protein>
    <recommendedName>
        <fullName evidence="3">Cytochrome oxidase complex assembly protein 1</fullName>
    </recommendedName>
</protein>
<dbReference type="RefSeq" id="WP_160127635.1">
    <property type="nucleotide sequence ID" value="NZ_CP019288.1"/>
</dbReference>
<sequence length="152" mass="17427">MNTNIIESKPWWKRNWKSSLGLVIIMLILLSYVFSSNFGAIVSDYTKAYADPTLFELPLEKVRANKRVQETLGTIEPIDNMTILNGEVQYSNDNKMVTSTIKITGEHGKAMLDIFATFENNSWLYKKIIVRIKNPPEKKETIQILETAIVDE</sequence>
<evidence type="ECO:0000313" key="1">
    <source>
        <dbReference type="EMBL" id="QHI34846.1"/>
    </source>
</evidence>
<gene>
    <name evidence="1" type="ORF">IMCC3317_01910</name>
</gene>
<accession>A0A7L4ZF53</accession>
<organism evidence="1 2">
    <name type="scientific">Kordia antarctica</name>
    <dbReference type="NCBI Taxonomy" id="1218801"/>
    <lineage>
        <taxon>Bacteria</taxon>
        <taxon>Pseudomonadati</taxon>
        <taxon>Bacteroidota</taxon>
        <taxon>Flavobacteriia</taxon>
        <taxon>Flavobacteriales</taxon>
        <taxon>Flavobacteriaceae</taxon>
        <taxon>Kordia</taxon>
    </lineage>
</organism>
<proteinExistence type="predicted"/>
<dbReference type="OrthoDB" id="1178263at2"/>